<dbReference type="InterPro" id="IPR042070">
    <property type="entry name" value="PucR_C-HTH_sf"/>
</dbReference>
<dbReference type="InterPro" id="IPR025736">
    <property type="entry name" value="PucR_C-HTH_dom"/>
</dbReference>
<gene>
    <name evidence="3" type="ORF">Ahu01nite_088710</name>
</gene>
<sequence length="387" mass="43216">MATGASRRRLIAELTAQSAPLSARILERMRAEIPLYARSEPEAFLPAVLTSLQRVLAPLHEDRPFTDGELAEFRSYGEQRARQGIPTEEMLRAWRLSIREVVDEMIAVGRQRRLAERTLLELTRDLLTTTEVATLAFTQGHHRAELELARQEQQRRTDFVRGVLSATLGPAEIRRQAGRYGLDPDLEYHPFRARPTEAMTVEAVERLLGLTLDSSRPRGLAALIDGDFAGFIDRLPKTESKAMPKAVPASAIGVGPSAALDQLEPQFRRATRALTTATAFDLTGFHDLTGLGLLPAVLADADVGDELVRRYITPLGSGEGIKPILDTVRVYLSLGMRADLAAVEMSVHHNTVRYRVRRYAELTGIDLRDPNRALEMWWALQRIRLES</sequence>
<name>A0ABQ4A4J5_9ACTN</name>
<reference evidence="3 4" key="1">
    <citation type="submission" date="2021-01" db="EMBL/GenBank/DDBJ databases">
        <title>Whole genome shotgun sequence of Actinoplanes humidus NBRC 14915.</title>
        <authorList>
            <person name="Komaki H."/>
            <person name="Tamura T."/>
        </authorList>
    </citation>
    <scope>NUCLEOTIDE SEQUENCE [LARGE SCALE GENOMIC DNA]</scope>
    <source>
        <strain evidence="3 4">NBRC 14915</strain>
    </source>
</reference>
<accession>A0ABQ4A4J5</accession>
<evidence type="ECO:0000259" key="2">
    <source>
        <dbReference type="Pfam" id="PF14361"/>
    </source>
</evidence>
<feature type="domain" description="PucR C-terminal helix-turn-helix" evidence="1">
    <location>
        <begin position="325"/>
        <end position="380"/>
    </location>
</feature>
<keyword evidence="4" id="KW-1185">Reference proteome</keyword>
<dbReference type="InterPro" id="IPR025751">
    <property type="entry name" value="RsbRD_N_dom"/>
</dbReference>
<dbReference type="Pfam" id="PF13556">
    <property type="entry name" value="HTH_30"/>
    <property type="match status" value="1"/>
</dbReference>
<evidence type="ECO:0008006" key="5">
    <source>
        <dbReference type="Google" id="ProtNLM"/>
    </source>
</evidence>
<evidence type="ECO:0000313" key="3">
    <source>
        <dbReference type="EMBL" id="GIE25769.1"/>
    </source>
</evidence>
<evidence type="ECO:0000313" key="4">
    <source>
        <dbReference type="Proteomes" id="UP000603200"/>
    </source>
</evidence>
<dbReference type="PANTHER" id="PTHR33744:SF1">
    <property type="entry name" value="DNA-BINDING TRANSCRIPTIONAL ACTIVATOR ADER"/>
    <property type="match status" value="1"/>
</dbReference>
<evidence type="ECO:0000259" key="1">
    <source>
        <dbReference type="Pfam" id="PF13556"/>
    </source>
</evidence>
<dbReference type="Pfam" id="PF14361">
    <property type="entry name" value="RsbRD_N"/>
    <property type="match status" value="1"/>
</dbReference>
<dbReference type="InterPro" id="IPR051448">
    <property type="entry name" value="CdaR-like_regulators"/>
</dbReference>
<dbReference type="Gene3D" id="1.10.10.2840">
    <property type="entry name" value="PucR C-terminal helix-turn-helix domain"/>
    <property type="match status" value="1"/>
</dbReference>
<dbReference type="RefSeq" id="WP_203842689.1">
    <property type="nucleotide sequence ID" value="NZ_BAAATV010000027.1"/>
</dbReference>
<proteinExistence type="predicted"/>
<dbReference type="EMBL" id="BOMN01000126">
    <property type="protein sequence ID" value="GIE25769.1"/>
    <property type="molecule type" value="Genomic_DNA"/>
</dbReference>
<dbReference type="PANTHER" id="PTHR33744">
    <property type="entry name" value="CARBOHYDRATE DIACID REGULATOR"/>
    <property type="match status" value="1"/>
</dbReference>
<feature type="domain" description="RsbT co-antagonist protein RsbRD N-terminal" evidence="2">
    <location>
        <begin position="21"/>
        <end position="156"/>
    </location>
</feature>
<protein>
    <recommendedName>
        <fullName evidence="5">PucR-like helix-turn-helix protein</fullName>
    </recommendedName>
</protein>
<organism evidence="3 4">
    <name type="scientific">Winogradskya humida</name>
    <dbReference type="NCBI Taxonomy" id="113566"/>
    <lineage>
        <taxon>Bacteria</taxon>
        <taxon>Bacillati</taxon>
        <taxon>Actinomycetota</taxon>
        <taxon>Actinomycetes</taxon>
        <taxon>Micromonosporales</taxon>
        <taxon>Micromonosporaceae</taxon>
        <taxon>Winogradskya</taxon>
    </lineage>
</organism>
<dbReference type="Proteomes" id="UP000603200">
    <property type="component" value="Unassembled WGS sequence"/>
</dbReference>
<comment type="caution">
    <text evidence="3">The sequence shown here is derived from an EMBL/GenBank/DDBJ whole genome shotgun (WGS) entry which is preliminary data.</text>
</comment>